<organism evidence="6 7">
    <name type="scientific">Gordonia sputi NBRC 100414</name>
    <dbReference type="NCBI Taxonomy" id="1089453"/>
    <lineage>
        <taxon>Bacteria</taxon>
        <taxon>Bacillati</taxon>
        <taxon>Actinomycetota</taxon>
        <taxon>Actinomycetes</taxon>
        <taxon>Mycobacteriales</taxon>
        <taxon>Gordoniaceae</taxon>
        <taxon>Gordonia</taxon>
    </lineage>
</organism>
<dbReference type="Pfam" id="PF09339">
    <property type="entry name" value="HTH_IclR"/>
    <property type="match status" value="1"/>
</dbReference>
<dbReference type="GO" id="GO:0003677">
    <property type="term" value="F:DNA binding"/>
    <property type="evidence" value="ECO:0007669"/>
    <property type="project" value="UniProtKB-KW"/>
</dbReference>
<dbReference type="InterPro" id="IPR005471">
    <property type="entry name" value="Tscrpt_reg_IclR_N"/>
</dbReference>
<dbReference type="InterPro" id="IPR029016">
    <property type="entry name" value="GAF-like_dom_sf"/>
</dbReference>
<dbReference type="InterPro" id="IPR036390">
    <property type="entry name" value="WH_DNA-bd_sf"/>
</dbReference>
<protein>
    <submittedName>
        <fullName evidence="6">Putative IclR family transcriptional regulator</fullName>
    </submittedName>
</protein>
<dbReference type="RefSeq" id="WP_005207216.1">
    <property type="nucleotide sequence ID" value="NZ_BAFC01000087.1"/>
</dbReference>
<evidence type="ECO:0000259" key="4">
    <source>
        <dbReference type="PROSITE" id="PS51077"/>
    </source>
</evidence>
<proteinExistence type="predicted"/>
<dbReference type="PANTHER" id="PTHR30136">
    <property type="entry name" value="HELIX-TURN-HELIX TRANSCRIPTIONAL REGULATOR, ICLR FAMILY"/>
    <property type="match status" value="1"/>
</dbReference>
<dbReference type="GO" id="GO:0003700">
    <property type="term" value="F:DNA-binding transcription factor activity"/>
    <property type="evidence" value="ECO:0007669"/>
    <property type="project" value="TreeGrafter"/>
</dbReference>
<feature type="domain" description="IclR-ED" evidence="5">
    <location>
        <begin position="65"/>
        <end position="245"/>
    </location>
</feature>
<gene>
    <name evidence="6" type="ORF">GOSPT_089_00540</name>
</gene>
<dbReference type="Gene3D" id="3.30.450.40">
    <property type="match status" value="1"/>
</dbReference>
<evidence type="ECO:0000256" key="3">
    <source>
        <dbReference type="ARBA" id="ARBA00023163"/>
    </source>
</evidence>
<dbReference type="InterPro" id="IPR036388">
    <property type="entry name" value="WH-like_DNA-bd_sf"/>
</dbReference>
<name>H5U361_9ACTN</name>
<keyword evidence="2" id="KW-0238">DNA-binding</keyword>
<dbReference type="SUPFAM" id="SSF46785">
    <property type="entry name" value="Winged helix' DNA-binding domain"/>
    <property type="match status" value="1"/>
</dbReference>
<dbReference type="PROSITE" id="PS51078">
    <property type="entry name" value="ICLR_ED"/>
    <property type="match status" value="1"/>
</dbReference>
<dbReference type="GO" id="GO:0045892">
    <property type="term" value="P:negative regulation of DNA-templated transcription"/>
    <property type="evidence" value="ECO:0007669"/>
    <property type="project" value="TreeGrafter"/>
</dbReference>
<keyword evidence="3" id="KW-0804">Transcription</keyword>
<evidence type="ECO:0000256" key="2">
    <source>
        <dbReference type="ARBA" id="ARBA00023125"/>
    </source>
</evidence>
<dbReference type="AlphaFoldDB" id="H5U361"/>
<dbReference type="PROSITE" id="PS51077">
    <property type="entry name" value="HTH_ICLR"/>
    <property type="match status" value="1"/>
</dbReference>
<evidence type="ECO:0000259" key="5">
    <source>
        <dbReference type="PROSITE" id="PS51078"/>
    </source>
</evidence>
<feature type="domain" description="HTH iclR-type" evidence="4">
    <location>
        <begin position="9"/>
        <end position="71"/>
    </location>
</feature>
<reference evidence="6 7" key="1">
    <citation type="submission" date="2012-02" db="EMBL/GenBank/DDBJ databases">
        <title>Whole genome shotgun sequence of Gordonia sputi NBRC 100414.</title>
        <authorList>
            <person name="Yoshida I."/>
            <person name="Hosoyama A."/>
            <person name="Tsuchikane K."/>
            <person name="Katsumata H."/>
            <person name="Yamazaki S."/>
            <person name="Fujita N."/>
        </authorList>
    </citation>
    <scope>NUCLEOTIDE SEQUENCE [LARGE SCALE GENOMIC DNA]</scope>
    <source>
        <strain evidence="6 7">NBRC 100414</strain>
    </source>
</reference>
<dbReference type="PANTHER" id="PTHR30136:SF35">
    <property type="entry name" value="HTH-TYPE TRANSCRIPTIONAL REGULATOR RV1719"/>
    <property type="match status" value="1"/>
</dbReference>
<dbReference type="InterPro" id="IPR014757">
    <property type="entry name" value="Tscrpt_reg_IclR_C"/>
</dbReference>
<keyword evidence="7" id="KW-1185">Reference proteome</keyword>
<evidence type="ECO:0000256" key="1">
    <source>
        <dbReference type="ARBA" id="ARBA00023015"/>
    </source>
</evidence>
<evidence type="ECO:0000313" key="6">
    <source>
        <dbReference type="EMBL" id="GAB40169.1"/>
    </source>
</evidence>
<keyword evidence="1" id="KW-0805">Transcription regulation</keyword>
<dbReference type="Pfam" id="PF01614">
    <property type="entry name" value="IclR_C"/>
    <property type="match status" value="1"/>
</dbReference>
<accession>H5U361</accession>
<dbReference type="eggNOG" id="COG1414">
    <property type="taxonomic scope" value="Bacteria"/>
</dbReference>
<dbReference type="EMBL" id="BAFC01000087">
    <property type="protein sequence ID" value="GAB40169.1"/>
    <property type="molecule type" value="Genomic_DNA"/>
</dbReference>
<dbReference type="InterPro" id="IPR050707">
    <property type="entry name" value="HTH_MetabolicPath_Reg"/>
</dbReference>
<dbReference type="Gene3D" id="1.10.10.10">
    <property type="entry name" value="Winged helix-like DNA-binding domain superfamily/Winged helix DNA-binding domain"/>
    <property type="match status" value="1"/>
</dbReference>
<comment type="caution">
    <text evidence="6">The sequence shown here is derived from an EMBL/GenBank/DDBJ whole genome shotgun (WGS) entry which is preliminary data.</text>
</comment>
<dbReference type="SMART" id="SM00346">
    <property type="entry name" value="HTH_ICLR"/>
    <property type="match status" value="1"/>
</dbReference>
<dbReference type="Proteomes" id="UP000005845">
    <property type="component" value="Unassembled WGS sequence"/>
</dbReference>
<evidence type="ECO:0000313" key="7">
    <source>
        <dbReference type="Proteomes" id="UP000005845"/>
    </source>
</evidence>
<sequence>MAIGRAPKSDSVVRALQIIETVADLGIGTTARDIAERLDLPSASTYRLLNSLVADEFLVRTADLRGFAIGTRLASFVDGVATPPVPARAAERLDDFRGSVRFAVHLLYFRPASVRVLDADPDHPLDGVGELMRYLHASAAGKLLLASLSQWRDVLELPLVPVTPATIIDPARLEEQIVEIRRTDVAVDDGELVVHHAHLAVPIYDVDGAVRGAVMIGGVSSRLEAICSLTDAARGLANAVGPLLF</sequence>
<dbReference type="SUPFAM" id="SSF55781">
    <property type="entry name" value="GAF domain-like"/>
    <property type="match status" value="1"/>
</dbReference>